<evidence type="ECO:0000313" key="1">
    <source>
        <dbReference type="EMBL" id="MDC2890363.1"/>
    </source>
</evidence>
<comment type="caution">
    <text evidence="1">The sequence shown here is derived from an EMBL/GenBank/DDBJ whole genome shotgun (WGS) entry which is preliminary data.</text>
</comment>
<sequence>MKKHYRLNNLMKHLLIEEAMDEFTVTELRDVAHNKFEQKQTPVELRVKLYRHLLALEEKGLLSTKGTGRNKKYAKTNLFIECFSKSLHDASEASFEKIQSLKKERNSIQGELEITLGEVEHYENFIKRFPDNRVVITTLKDKAKGQAASLLGRINATSKLISVLEGSSTC</sequence>
<evidence type="ECO:0008006" key="3">
    <source>
        <dbReference type="Google" id="ProtNLM"/>
    </source>
</evidence>
<reference evidence="1 2" key="1">
    <citation type="submission" date="2023-01" db="EMBL/GenBank/DDBJ databases">
        <title>Psychrosphaera sp. nov., isolated from marine algae.</title>
        <authorList>
            <person name="Bayburt H."/>
            <person name="Choi B.J."/>
            <person name="Kim J.M."/>
            <person name="Choi D.G."/>
            <person name="Jeon C.O."/>
        </authorList>
    </citation>
    <scope>NUCLEOTIDE SEQUENCE [LARGE SCALE GENOMIC DNA]</scope>
    <source>
        <strain evidence="1 2">G1-22</strain>
    </source>
</reference>
<proteinExistence type="predicted"/>
<dbReference type="Proteomes" id="UP001528411">
    <property type="component" value="Unassembled WGS sequence"/>
</dbReference>
<evidence type="ECO:0000313" key="2">
    <source>
        <dbReference type="Proteomes" id="UP001528411"/>
    </source>
</evidence>
<dbReference type="RefSeq" id="WP_272181576.1">
    <property type="nucleotide sequence ID" value="NZ_JAQOMS010000002.1"/>
</dbReference>
<name>A0ABT5FFS2_9GAMM</name>
<accession>A0ABT5FFS2</accession>
<gene>
    <name evidence="1" type="ORF">PN838_18370</name>
</gene>
<dbReference type="EMBL" id="JAQOMS010000002">
    <property type="protein sequence ID" value="MDC2890363.1"/>
    <property type="molecule type" value="Genomic_DNA"/>
</dbReference>
<organism evidence="1 2">
    <name type="scientific">Psychrosphaera algicola</name>
    <dbReference type="NCBI Taxonomy" id="3023714"/>
    <lineage>
        <taxon>Bacteria</taxon>
        <taxon>Pseudomonadati</taxon>
        <taxon>Pseudomonadota</taxon>
        <taxon>Gammaproteobacteria</taxon>
        <taxon>Alteromonadales</taxon>
        <taxon>Pseudoalteromonadaceae</taxon>
        <taxon>Psychrosphaera</taxon>
    </lineage>
</organism>
<keyword evidence="2" id="KW-1185">Reference proteome</keyword>
<protein>
    <recommendedName>
        <fullName evidence="3">Transcriptional regulator VspR</fullName>
    </recommendedName>
</protein>